<keyword evidence="11" id="KW-1185">Reference proteome</keyword>
<dbReference type="InterPro" id="IPR000026">
    <property type="entry name" value="N1-like"/>
</dbReference>
<dbReference type="GO" id="GO:0016787">
    <property type="term" value="F:hydrolase activity"/>
    <property type="evidence" value="ECO:0007669"/>
    <property type="project" value="UniProtKB-KW"/>
</dbReference>
<proteinExistence type="inferred from homology"/>
<evidence type="ECO:0000256" key="8">
    <source>
        <dbReference type="ARBA" id="ARBA00034015"/>
    </source>
</evidence>
<evidence type="ECO:0000256" key="6">
    <source>
        <dbReference type="ARBA" id="ARBA00023157"/>
    </source>
</evidence>
<accession>R0K2C5</accession>
<dbReference type="EC" id="4.6.1.24" evidence="2"/>
<name>R0K2C5_EXST2</name>
<keyword evidence="4" id="KW-0255">Endonuclease</keyword>
<comment type="catalytic activity">
    <reaction evidence="8">
        <text>[RNA] containing guanosine + H2O = an [RNA fragment]-3'-guanosine-3'-phosphate + a 5'-hydroxy-ribonucleotide-3'-[RNA fragment].</text>
        <dbReference type="EC" id="4.6.1.24"/>
    </reaction>
</comment>
<dbReference type="SMR" id="R0K2C5"/>
<evidence type="ECO:0000256" key="4">
    <source>
        <dbReference type="ARBA" id="ARBA00022759"/>
    </source>
</evidence>
<dbReference type="Pfam" id="PF00545">
    <property type="entry name" value="Ribonuclease"/>
    <property type="match status" value="1"/>
</dbReference>
<reference evidence="10 11" key="2">
    <citation type="journal article" date="2013" name="PLoS Genet.">
        <title>Comparative genome structure, secondary metabolite, and effector coding capacity across Cochliobolus pathogens.</title>
        <authorList>
            <person name="Condon B.J."/>
            <person name="Leng Y."/>
            <person name="Wu D."/>
            <person name="Bushley K.E."/>
            <person name="Ohm R.A."/>
            <person name="Otillar R."/>
            <person name="Martin J."/>
            <person name="Schackwitz W."/>
            <person name="Grimwood J."/>
            <person name="MohdZainudin N."/>
            <person name="Xue C."/>
            <person name="Wang R."/>
            <person name="Manning V.A."/>
            <person name="Dhillon B."/>
            <person name="Tu Z.J."/>
            <person name="Steffenson B.J."/>
            <person name="Salamov A."/>
            <person name="Sun H."/>
            <person name="Lowry S."/>
            <person name="LaButti K."/>
            <person name="Han J."/>
            <person name="Copeland A."/>
            <person name="Lindquist E."/>
            <person name="Barry K."/>
            <person name="Schmutz J."/>
            <person name="Baker S.E."/>
            <person name="Ciuffetti L.M."/>
            <person name="Grigoriev I.V."/>
            <person name="Zhong S."/>
            <person name="Turgeon B.G."/>
        </authorList>
    </citation>
    <scope>NUCLEOTIDE SEQUENCE [LARGE SCALE GENOMIC DNA]</scope>
    <source>
        <strain evidence="11">28A</strain>
    </source>
</reference>
<dbReference type="eggNOG" id="ENOG502SA4T">
    <property type="taxonomic scope" value="Eukaryota"/>
</dbReference>
<dbReference type="PANTHER" id="PTHR42104">
    <property type="entry name" value="EXTRACELLULAR GUANYL-SPECIFIC RIBONUCLEASE RNTA (AFU_ORTHOLOGUE AFUA_4G03230)"/>
    <property type="match status" value="1"/>
</dbReference>
<dbReference type="Gene3D" id="3.10.450.30">
    <property type="entry name" value="Microbial ribonucleases"/>
    <property type="match status" value="1"/>
</dbReference>
<protein>
    <recommendedName>
        <fullName evidence="2">ribonuclease T1</fullName>
        <ecNumber evidence="2">4.6.1.24</ecNumber>
    </recommendedName>
</protein>
<evidence type="ECO:0000313" key="10">
    <source>
        <dbReference type="EMBL" id="EOA87293.1"/>
    </source>
</evidence>
<evidence type="ECO:0000256" key="9">
    <source>
        <dbReference type="SAM" id="SignalP"/>
    </source>
</evidence>
<dbReference type="GeneID" id="19398716"/>
<comment type="similarity">
    <text evidence="1">Belongs to the ribonuclease N1/T1 family.</text>
</comment>
<dbReference type="OrthoDB" id="5425539at2759"/>
<dbReference type="PHI-base" id="PHI:123376"/>
<organism evidence="10 11">
    <name type="scientific">Exserohilum turcicum (strain 28A)</name>
    <name type="common">Northern leaf blight fungus</name>
    <name type="synonym">Setosphaeria turcica</name>
    <dbReference type="NCBI Taxonomy" id="671987"/>
    <lineage>
        <taxon>Eukaryota</taxon>
        <taxon>Fungi</taxon>
        <taxon>Dikarya</taxon>
        <taxon>Ascomycota</taxon>
        <taxon>Pezizomycotina</taxon>
        <taxon>Dothideomycetes</taxon>
        <taxon>Pleosporomycetidae</taxon>
        <taxon>Pleosporales</taxon>
        <taxon>Pleosporineae</taxon>
        <taxon>Pleosporaceae</taxon>
        <taxon>Exserohilum</taxon>
    </lineage>
</organism>
<keyword evidence="5" id="KW-0378">Hydrolase</keyword>
<dbReference type="GO" id="GO:0003723">
    <property type="term" value="F:RNA binding"/>
    <property type="evidence" value="ECO:0007669"/>
    <property type="project" value="InterPro"/>
</dbReference>
<dbReference type="RefSeq" id="XP_008025738.1">
    <property type="nucleotide sequence ID" value="XM_008027547.1"/>
</dbReference>
<evidence type="ECO:0000256" key="2">
    <source>
        <dbReference type="ARBA" id="ARBA00012549"/>
    </source>
</evidence>
<dbReference type="Proteomes" id="UP000016935">
    <property type="component" value="Unassembled WGS sequence"/>
</dbReference>
<sequence>MKFLTSILLLVAPIALALPTSDATLEVRQSCYVQCGNTCYSSNQIQAALNAGFNYYSNDDQAGSSTYPHRYNNYEGFDFPVSGPYQEFPLKTSGVYSGGSPGADRVIFNTQGQLAGEITHTGASGNNFVGCSGTS</sequence>
<evidence type="ECO:0000256" key="5">
    <source>
        <dbReference type="ARBA" id="ARBA00022801"/>
    </source>
</evidence>
<keyword evidence="6" id="KW-1015">Disulfide bond</keyword>
<dbReference type="AlphaFoldDB" id="R0K2C5"/>
<dbReference type="EMBL" id="KB908592">
    <property type="protein sequence ID" value="EOA87293.1"/>
    <property type="molecule type" value="Genomic_DNA"/>
</dbReference>
<dbReference type="InterPro" id="IPR016191">
    <property type="entry name" value="Ribonuclease/ribotoxin"/>
</dbReference>
<keyword evidence="9" id="KW-0732">Signal</keyword>
<gene>
    <name evidence="10" type="ORF">SETTUDRAFT_163271</name>
</gene>
<evidence type="ECO:0000313" key="11">
    <source>
        <dbReference type="Proteomes" id="UP000016935"/>
    </source>
</evidence>
<keyword evidence="3" id="KW-0540">Nuclease</keyword>
<dbReference type="PANTHER" id="PTHR42104:SF1">
    <property type="entry name" value="EXTRACELLULAR GUANYL-SPECIFIC RIBONUCLEASE RNTA (AFU_ORTHOLOGUE AFUA_4G03230)"/>
    <property type="match status" value="1"/>
</dbReference>
<dbReference type="HOGENOM" id="CLU_111658_1_0_1"/>
<keyword evidence="7" id="KW-0456">Lyase</keyword>
<evidence type="ECO:0000256" key="1">
    <source>
        <dbReference type="ARBA" id="ARBA00009006"/>
    </source>
</evidence>
<dbReference type="GO" id="GO:0046589">
    <property type="term" value="F:ribonuclease T1 activity"/>
    <property type="evidence" value="ECO:0007669"/>
    <property type="project" value="UniProtKB-EC"/>
</dbReference>
<feature type="signal peptide" evidence="9">
    <location>
        <begin position="1"/>
        <end position="17"/>
    </location>
</feature>
<feature type="chain" id="PRO_5004344195" description="ribonuclease T1" evidence="9">
    <location>
        <begin position="18"/>
        <end position="135"/>
    </location>
</feature>
<dbReference type="SUPFAM" id="SSF53933">
    <property type="entry name" value="Microbial ribonucleases"/>
    <property type="match status" value="1"/>
</dbReference>
<dbReference type="CDD" id="cd00606">
    <property type="entry name" value="fungal_RNase"/>
    <property type="match status" value="1"/>
</dbReference>
<reference evidence="10 11" key="1">
    <citation type="journal article" date="2012" name="PLoS Pathog.">
        <title>Diverse lifestyles and strategies of plant pathogenesis encoded in the genomes of eighteen Dothideomycetes fungi.</title>
        <authorList>
            <person name="Ohm R.A."/>
            <person name="Feau N."/>
            <person name="Henrissat B."/>
            <person name="Schoch C.L."/>
            <person name="Horwitz B.A."/>
            <person name="Barry K.W."/>
            <person name="Condon B.J."/>
            <person name="Copeland A.C."/>
            <person name="Dhillon B."/>
            <person name="Glaser F."/>
            <person name="Hesse C.N."/>
            <person name="Kosti I."/>
            <person name="LaButti K."/>
            <person name="Lindquist E.A."/>
            <person name="Lucas S."/>
            <person name="Salamov A.A."/>
            <person name="Bradshaw R.E."/>
            <person name="Ciuffetti L."/>
            <person name="Hamelin R.C."/>
            <person name="Kema G.H.J."/>
            <person name="Lawrence C."/>
            <person name="Scott J.A."/>
            <person name="Spatafora J.W."/>
            <person name="Turgeon B.G."/>
            <person name="de Wit P.J.G.M."/>
            <person name="Zhong S."/>
            <person name="Goodwin S.B."/>
            <person name="Grigoriev I.V."/>
        </authorList>
    </citation>
    <scope>NUCLEOTIDE SEQUENCE [LARGE SCALE GENOMIC DNA]</scope>
    <source>
        <strain evidence="11">28A</strain>
    </source>
</reference>
<evidence type="ECO:0000256" key="7">
    <source>
        <dbReference type="ARBA" id="ARBA00023239"/>
    </source>
</evidence>
<evidence type="ECO:0000256" key="3">
    <source>
        <dbReference type="ARBA" id="ARBA00022722"/>
    </source>
</evidence>